<evidence type="ECO:0000256" key="14">
    <source>
        <dbReference type="SAM" id="Phobius"/>
    </source>
</evidence>
<keyword evidence="7 12" id="KW-0863">Zinc-finger</keyword>
<feature type="region of interest" description="Disordered" evidence="13">
    <location>
        <begin position="111"/>
        <end position="130"/>
    </location>
</feature>
<keyword evidence="18" id="KW-1185">Reference proteome</keyword>
<evidence type="ECO:0000256" key="13">
    <source>
        <dbReference type="SAM" id="MobiDB-lite"/>
    </source>
</evidence>
<feature type="compositionally biased region" description="Low complexity" evidence="13">
    <location>
        <begin position="566"/>
        <end position="589"/>
    </location>
</feature>
<keyword evidence="10 14" id="KW-1133">Transmembrane helix</keyword>
<feature type="chain" id="PRO_5008059038" description="RING-type E3 ubiquitin transferase" evidence="15">
    <location>
        <begin position="29"/>
        <end position="815"/>
    </location>
</feature>
<keyword evidence="15" id="KW-0732">Signal</keyword>
<feature type="region of interest" description="Disordered" evidence="13">
    <location>
        <begin position="792"/>
        <end position="815"/>
    </location>
</feature>
<dbReference type="GO" id="GO:0006511">
    <property type="term" value="P:ubiquitin-dependent protein catabolic process"/>
    <property type="evidence" value="ECO:0007669"/>
    <property type="project" value="TreeGrafter"/>
</dbReference>
<keyword evidence="4" id="KW-0808">Transferase</keyword>
<feature type="transmembrane region" description="Helical" evidence="14">
    <location>
        <begin position="516"/>
        <end position="536"/>
    </location>
</feature>
<feature type="region of interest" description="Disordered" evidence="13">
    <location>
        <begin position="562"/>
        <end position="627"/>
    </location>
</feature>
<feature type="compositionally biased region" description="Low complexity" evidence="13">
    <location>
        <begin position="407"/>
        <end position="427"/>
    </location>
</feature>
<keyword evidence="6" id="KW-0479">Metal-binding</keyword>
<dbReference type="AlphaFoldDB" id="A0A177D668"/>
<evidence type="ECO:0000256" key="3">
    <source>
        <dbReference type="ARBA" id="ARBA00012483"/>
    </source>
</evidence>
<evidence type="ECO:0000256" key="10">
    <source>
        <dbReference type="ARBA" id="ARBA00022989"/>
    </source>
</evidence>
<dbReference type="PANTHER" id="PTHR45977">
    <property type="entry name" value="TARGET OF ERK KINASE MPK-1"/>
    <property type="match status" value="1"/>
</dbReference>
<dbReference type="EMBL" id="KV441499">
    <property type="protein sequence ID" value="OAG14612.1"/>
    <property type="molecule type" value="Genomic_DNA"/>
</dbReference>
<feature type="compositionally biased region" description="Basic and acidic residues" evidence="13">
    <location>
        <begin position="135"/>
        <end position="163"/>
    </location>
</feature>
<dbReference type="InterPro" id="IPR046450">
    <property type="entry name" value="PA_dom_sf"/>
</dbReference>
<dbReference type="InterPro" id="IPR003137">
    <property type="entry name" value="PA_domain"/>
</dbReference>
<dbReference type="VEuPathDB" id="FungiDB:CC77DRAFT_1066932"/>
<dbReference type="Gene3D" id="3.30.40.10">
    <property type="entry name" value="Zinc/RING finger domain, C3HC4 (zinc finger)"/>
    <property type="match status" value="1"/>
</dbReference>
<keyword evidence="11 14" id="KW-0472">Membrane</keyword>
<feature type="compositionally biased region" description="Basic and acidic residues" evidence="13">
    <location>
        <begin position="614"/>
        <end position="625"/>
    </location>
</feature>
<dbReference type="SUPFAM" id="SSF52025">
    <property type="entry name" value="PA domain"/>
    <property type="match status" value="1"/>
</dbReference>
<feature type="region of interest" description="Disordered" evidence="13">
    <location>
        <begin position="694"/>
        <end position="779"/>
    </location>
</feature>
<keyword evidence="9" id="KW-0862">Zinc</keyword>
<dbReference type="InterPro" id="IPR001841">
    <property type="entry name" value="Znf_RING"/>
</dbReference>
<dbReference type="STRING" id="5599.A0A177D668"/>
<comment type="subcellular location">
    <subcellularLocation>
        <location evidence="2">Membrane</location>
        <topology evidence="2">Multi-pass membrane protein</topology>
    </subcellularLocation>
</comment>
<accession>A0A177D668</accession>
<evidence type="ECO:0000256" key="5">
    <source>
        <dbReference type="ARBA" id="ARBA00022692"/>
    </source>
</evidence>
<dbReference type="GO" id="GO:0016020">
    <property type="term" value="C:membrane"/>
    <property type="evidence" value="ECO:0007669"/>
    <property type="project" value="UniProtKB-SubCell"/>
</dbReference>
<dbReference type="GO" id="GO:0008270">
    <property type="term" value="F:zinc ion binding"/>
    <property type="evidence" value="ECO:0007669"/>
    <property type="project" value="UniProtKB-KW"/>
</dbReference>
<evidence type="ECO:0000256" key="4">
    <source>
        <dbReference type="ARBA" id="ARBA00022679"/>
    </source>
</evidence>
<sequence>MRPLRLLLSLSTTLLAVTLLLYMIVGKSQDEAQERASVASNQGSYKALFSFTSPSSLFPPSAIISLTDDNSTFFLARPAAFGPALPKEGLSGPLWIGSGFGDDTLGAAGELGCSDVPGWPDGSDDLVSASQPLGHVKDKAKGAMPDRDLPSRKENRRARDDNTKTATTDDGTDDHLQAGLSGTRMTSGSKHADIQSLQEGAEIAGKVVLLKRGGCGFLAKVQWAQSRGGAAVIVGDDVRGGALVRMYAKGDTSNITIPSLFTSHTTAHLLSSLLSADGMLSSSVQASDKTAESRPTPSGTLQTIPTAAPGKKHPSTSGKKTTTGEHAGWLHSLLSVFGLGTSDSSPKAGSRRLPNSGDLEWVEISDWEDDQKPIKTKSTASTPTPTRAADGFIIGEHDWRDPDLLPPSASTSKALTAASATPLSTKTDSNALPGSGEYTPANTKTGGKKLWTWWSGSRHDTVSSGSSRRARTRSITSIIDANSGIIKTSPTTSYHQGLWVTLTPTNVSSSPFFDTLLVLVVSPLVTLTVVYALLLLRSRIRRRRWRAPKSVVERLPVRTYQTISDSSSSATPSAASPTTPLLQHSSTRSRSPEPRSRSTTVSETPATSTSVQHASRDREEEKKESGLAAWRRRYGGRQRECVVCLEEYVDGVSQVMSLPCGHEFHADCITPWLVTRRRTCPICKGDVVRSLSRSWHDRLQSASPTRSPRLSISEEDVQTEAAETRNESPSASRPVPMSRSAPSDSSLVDDDVEPGWSAATSRRASGEIPRAAEGGTSLRELASSVSTVVWRGVDAVRSNTGLQRRSPPEDVDRNR</sequence>
<comment type="catalytic activity">
    <reaction evidence="1">
        <text>S-ubiquitinyl-[E2 ubiquitin-conjugating enzyme]-L-cysteine + [acceptor protein]-L-lysine = [E2 ubiquitin-conjugating enzyme]-L-cysteine + N(6)-ubiquitinyl-[acceptor protein]-L-lysine.</text>
        <dbReference type="EC" id="2.3.2.27"/>
    </reaction>
</comment>
<evidence type="ECO:0000256" key="6">
    <source>
        <dbReference type="ARBA" id="ARBA00022723"/>
    </source>
</evidence>
<protein>
    <recommendedName>
        <fullName evidence="3">RING-type E3 ubiquitin transferase</fullName>
        <ecNumber evidence="3">2.3.2.27</ecNumber>
    </recommendedName>
</protein>
<dbReference type="GO" id="GO:0061630">
    <property type="term" value="F:ubiquitin protein ligase activity"/>
    <property type="evidence" value="ECO:0007669"/>
    <property type="project" value="UniProtKB-EC"/>
</dbReference>
<dbReference type="RefSeq" id="XP_018380033.1">
    <property type="nucleotide sequence ID" value="XM_018528938.1"/>
</dbReference>
<keyword evidence="5 14" id="KW-0812">Transmembrane</keyword>
<organism evidence="17 18">
    <name type="scientific">Alternaria alternata</name>
    <name type="common">Alternaria rot fungus</name>
    <name type="synonym">Torula alternata</name>
    <dbReference type="NCBI Taxonomy" id="5599"/>
    <lineage>
        <taxon>Eukaryota</taxon>
        <taxon>Fungi</taxon>
        <taxon>Dikarya</taxon>
        <taxon>Ascomycota</taxon>
        <taxon>Pezizomycotina</taxon>
        <taxon>Dothideomycetes</taxon>
        <taxon>Pleosporomycetidae</taxon>
        <taxon>Pleosporales</taxon>
        <taxon>Pleosporineae</taxon>
        <taxon>Pleosporaceae</taxon>
        <taxon>Alternaria</taxon>
        <taxon>Alternaria sect. Alternaria</taxon>
        <taxon>Alternaria alternata complex</taxon>
    </lineage>
</organism>
<evidence type="ECO:0000256" key="7">
    <source>
        <dbReference type="ARBA" id="ARBA00022771"/>
    </source>
</evidence>
<keyword evidence="8" id="KW-0833">Ubl conjugation pathway</keyword>
<evidence type="ECO:0000313" key="18">
    <source>
        <dbReference type="Proteomes" id="UP000077248"/>
    </source>
</evidence>
<evidence type="ECO:0000256" key="1">
    <source>
        <dbReference type="ARBA" id="ARBA00000900"/>
    </source>
</evidence>
<dbReference type="Proteomes" id="UP000077248">
    <property type="component" value="Unassembled WGS sequence"/>
</dbReference>
<proteinExistence type="predicted"/>
<reference evidence="17 18" key="1">
    <citation type="submission" date="2016-05" db="EMBL/GenBank/DDBJ databases">
        <title>Comparative analysis of secretome profiles of manganese(II)-oxidizing ascomycete fungi.</title>
        <authorList>
            <consortium name="DOE Joint Genome Institute"/>
            <person name="Zeiner C.A."/>
            <person name="Purvine S.O."/>
            <person name="Zink E.M."/>
            <person name="Wu S."/>
            <person name="Pasa-Tolic L."/>
            <person name="Chaput D.L."/>
            <person name="Haridas S."/>
            <person name="Grigoriev I.V."/>
            <person name="Santelli C.M."/>
            <person name="Hansel C.M."/>
        </authorList>
    </citation>
    <scope>NUCLEOTIDE SEQUENCE [LARGE SCALE GENOMIC DNA]</scope>
    <source>
        <strain evidence="17 18">SRC1lrK2f</strain>
    </source>
</reference>
<dbReference type="PROSITE" id="PS50089">
    <property type="entry name" value="ZF_RING_2"/>
    <property type="match status" value="1"/>
</dbReference>
<dbReference type="Gene3D" id="3.50.30.30">
    <property type="match status" value="1"/>
</dbReference>
<feature type="compositionally biased region" description="Polar residues" evidence="13">
    <location>
        <begin position="700"/>
        <end position="710"/>
    </location>
</feature>
<evidence type="ECO:0000256" key="9">
    <source>
        <dbReference type="ARBA" id="ARBA00022833"/>
    </source>
</evidence>
<dbReference type="EC" id="2.3.2.27" evidence="3"/>
<evidence type="ECO:0000313" key="17">
    <source>
        <dbReference type="EMBL" id="OAG14612.1"/>
    </source>
</evidence>
<feature type="compositionally biased region" description="Polar residues" evidence="13">
    <location>
        <begin position="285"/>
        <end position="305"/>
    </location>
</feature>
<dbReference type="PANTHER" id="PTHR45977:SF4">
    <property type="entry name" value="RING-TYPE DOMAIN-CONTAINING PROTEIN"/>
    <property type="match status" value="1"/>
</dbReference>
<dbReference type="CDD" id="cd16454">
    <property type="entry name" value="RING-H2_PA-TM-RING"/>
    <property type="match status" value="1"/>
</dbReference>
<feature type="compositionally biased region" description="Basic and acidic residues" evidence="13">
    <location>
        <begin position="806"/>
        <end position="815"/>
    </location>
</feature>
<dbReference type="FunFam" id="3.30.40.10:FF:000364">
    <property type="entry name" value="Protease-associated PA domain protein"/>
    <property type="match status" value="1"/>
</dbReference>
<name>A0A177D668_ALTAL</name>
<dbReference type="GeneID" id="29114532"/>
<dbReference type="KEGG" id="aalt:CC77DRAFT_1066932"/>
<dbReference type="Pfam" id="PF02225">
    <property type="entry name" value="PA"/>
    <property type="match status" value="1"/>
</dbReference>
<feature type="region of interest" description="Disordered" evidence="13">
    <location>
        <begin position="135"/>
        <end position="193"/>
    </location>
</feature>
<feature type="compositionally biased region" description="Low complexity" evidence="13">
    <location>
        <begin position="376"/>
        <end position="389"/>
    </location>
</feature>
<evidence type="ECO:0000256" key="15">
    <source>
        <dbReference type="SAM" id="SignalP"/>
    </source>
</evidence>
<feature type="domain" description="RING-type" evidence="16">
    <location>
        <begin position="641"/>
        <end position="684"/>
    </location>
</feature>
<dbReference type="SMART" id="SM00184">
    <property type="entry name" value="RING"/>
    <property type="match status" value="1"/>
</dbReference>
<dbReference type="InterPro" id="IPR013083">
    <property type="entry name" value="Znf_RING/FYVE/PHD"/>
</dbReference>
<evidence type="ECO:0000256" key="2">
    <source>
        <dbReference type="ARBA" id="ARBA00004141"/>
    </source>
</evidence>
<evidence type="ECO:0000256" key="8">
    <source>
        <dbReference type="ARBA" id="ARBA00022786"/>
    </source>
</evidence>
<feature type="region of interest" description="Disordered" evidence="13">
    <location>
        <begin position="285"/>
        <end position="324"/>
    </location>
</feature>
<dbReference type="OMA" id="SGNIDWV"/>
<feature type="region of interest" description="Disordered" evidence="13">
    <location>
        <begin position="362"/>
        <end position="444"/>
    </location>
</feature>
<evidence type="ECO:0000259" key="16">
    <source>
        <dbReference type="PROSITE" id="PS50089"/>
    </source>
</evidence>
<feature type="signal peptide" evidence="15">
    <location>
        <begin position="1"/>
        <end position="28"/>
    </location>
</feature>
<evidence type="ECO:0000256" key="12">
    <source>
        <dbReference type="PROSITE-ProRule" id="PRU00175"/>
    </source>
</evidence>
<dbReference type="SUPFAM" id="SSF57850">
    <property type="entry name" value="RING/U-box"/>
    <property type="match status" value="1"/>
</dbReference>
<evidence type="ECO:0000256" key="11">
    <source>
        <dbReference type="ARBA" id="ARBA00023136"/>
    </source>
</evidence>
<feature type="compositionally biased region" description="Polar residues" evidence="13">
    <location>
        <begin position="603"/>
        <end position="613"/>
    </location>
</feature>
<gene>
    <name evidence="17" type="ORF">CC77DRAFT_1066932</name>
</gene>
<dbReference type="Pfam" id="PF13639">
    <property type="entry name" value="zf-RING_2"/>
    <property type="match status" value="1"/>
</dbReference>
<dbReference type="GO" id="GO:0016567">
    <property type="term" value="P:protein ubiquitination"/>
    <property type="evidence" value="ECO:0007669"/>
    <property type="project" value="TreeGrafter"/>
</dbReference>